<gene>
    <name evidence="10" type="primary">tagH</name>
    <name evidence="10" type="ORF">KHA93_13410</name>
</gene>
<dbReference type="Pfam" id="PF00005">
    <property type="entry name" value="ABC_tran"/>
    <property type="match status" value="1"/>
</dbReference>
<keyword evidence="7 8" id="KW-0472">Membrane</keyword>
<protein>
    <submittedName>
        <fullName evidence="10">Teichoic acids export ABC transporter ATP-binding subunit TagH</fullName>
    </submittedName>
</protein>
<dbReference type="InterPro" id="IPR050683">
    <property type="entry name" value="Bact_Polysacc_Export_ATP-bd"/>
</dbReference>
<dbReference type="Gene3D" id="3.40.50.300">
    <property type="entry name" value="P-loop containing nucleotide triphosphate hydrolases"/>
    <property type="match status" value="1"/>
</dbReference>
<dbReference type="PANTHER" id="PTHR46743:SF2">
    <property type="entry name" value="TEICHOIC ACIDS EXPORT ATP-BINDING PROTEIN TAGH"/>
    <property type="match status" value="1"/>
</dbReference>
<evidence type="ECO:0000256" key="8">
    <source>
        <dbReference type="SAM" id="Phobius"/>
    </source>
</evidence>
<dbReference type="PROSITE" id="PS00211">
    <property type="entry name" value="ABC_TRANSPORTER_1"/>
    <property type="match status" value="1"/>
</dbReference>
<sequence>MKPKVKAENVSKTYQLYRKQSDKMKDIFFPKKKNNQRTFYALKNVSFEIFEGETVGIIGINGSGKSTISNILAEVIPPTSGKIEINGETSLIAISAGLNNQLSGLENIELKCLMLGLKKELIKELTPKIIEFADIGQFIEQPVKNYSSGMKSRLGFAISAYTNPDILIVDEALSVGDKTFYQKCVDKIDEFKKSNKTIIFISHSGSQMRSICDRVIWLHYGQVEEFGKANEVLDKYEGFINWFNKLSKKEKEQYKQDKLYERSKGDQLLNNKRRRKSKSNNNIFTGFLAQITLLVIITMLSAFFMFVENTTSASNNGNRENNNDQGQSVEVEKKAKELTNVKEINREGIVQSRSATIYTNKDLKKEIESIEFTTPIFVENQIDDIYEVQYNNRNAYIKKEQISFIDKISPVSDLKLKDFFPLFPQTIQSSYEFFLAQLSSDYVTVKGKLNGLTDETEEYGHKYLHYDLYDVVYKFNNDEIADAIIIKNISENSDVIDDFRSKATLISEDETLFSLSIEGYKVIIDKENKTIIFITV</sequence>
<dbReference type="Proteomes" id="UP000682713">
    <property type="component" value="Unassembled WGS sequence"/>
</dbReference>
<evidence type="ECO:0000256" key="3">
    <source>
        <dbReference type="ARBA" id="ARBA00022475"/>
    </source>
</evidence>
<name>A0A942YME9_9BACI</name>
<dbReference type="InterPro" id="IPR017871">
    <property type="entry name" value="ABC_transporter-like_CS"/>
</dbReference>
<evidence type="ECO:0000313" key="11">
    <source>
        <dbReference type="Proteomes" id="UP000682713"/>
    </source>
</evidence>
<dbReference type="NCBIfam" id="NF010066">
    <property type="entry name" value="PRK13546.1"/>
    <property type="match status" value="1"/>
</dbReference>
<dbReference type="EMBL" id="JAGYPJ010000001">
    <property type="protein sequence ID" value="MBS4200630.1"/>
    <property type="molecule type" value="Genomic_DNA"/>
</dbReference>
<dbReference type="GO" id="GO:0140359">
    <property type="term" value="F:ABC-type transporter activity"/>
    <property type="evidence" value="ECO:0007669"/>
    <property type="project" value="InterPro"/>
</dbReference>
<evidence type="ECO:0000259" key="9">
    <source>
        <dbReference type="PROSITE" id="PS50893"/>
    </source>
</evidence>
<evidence type="ECO:0000256" key="6">
    <source>
        <dbReference type="ARBA" id="ARBA00022967"/>
    </source>
</evidence>
<organism evidence="10 11">
    <name type="scientific">Lederbergia citrisecunda</name>
    <dbReference type="NCBI Taxonomy" id="2833583"/>
    <lineage>
        <taxon>Bacteria</taxon>
        <taxon>Bacillati</taxon>
        <taxon>Bacillota</taxon>
        <taxon>Bacilli</taxon>
        <taxon>Bacillales</taxon>
        <taxon>Bacillaceae</taxon>
        <taxon>Lederbergia</taxon>
    </lineage>
</organism>
<dbReference type="FunFam" id="3.40.50.300:FF:003010">
    <property type="entry name" value="Teichoic acids export ATP-binding protein TagH"/>
    <property type="match status" value="1"/>
</dbReference>
<feature type="domain" description="ABC transporter" evidence="9">
    <location>
        <begin position="22"/>
        <end position="245"/>
    </location>
</feature>
<evidence type="ECO:0000256" key="2">
    <source>
        <dbReference type="ARBA" id="ARBA00022448"/>
    </source>
</evidence>
<comment type="similarity">
    <text evidence="1">Belongs to the ABC transporter superfamily.</text>
</comment>
<dbReference type="InterPro" id="IPR003593">
    <property type="entry name" value="AAA+_ATPase"/>
</dbReference>
<dbReference type="SMART" id="SM00382">
    <property type="entry name" value="AAA"/>
    <property type="match status" value="1"/>
</dbReference>
<feature type="transmembrane region" description="Helical" evidence="8">
    <location>
        <begin position="283"/>
        <end position="307"/>
    </location>
</feature>
<dbReference type="GO" id="GO:0016887">
    <property type="term" value="F:ATP hydrolysis activity"/>
    <property type="evidence" value="ECO:0007669"/>
    <property type="project" value="InterPro"/>
</dbReference>
<dbReference type="InterPro" id="IPR003439">
    <property type="entry name" value="ABC_transporter-like_ATP-bd"/>
</dbReference>
<evidence type="ECO:0000256" key="4">
    <source>
        <dbReference type="ARBA" id="ARBA00022741"/>
    </source>
</evidence>
<dbReference type="InterPro" id="IPR015860">
    <property type="entry name" value="ABC_transpr_TagH-like"/>
</dbReference>
<evidence type="ECO:0000256" key="5">
    <source>
        <dbReference type="ARBA" id="ARBA00022840"/>
    </source>
</evidence>
<dbReference type="CDD" id="cd03220">
    <property type="entry name" value="ABC_KpsT_Wzt"/>
    <property type="match status" value="1"/>
</dbReference>
<dbReference type="AlphaFoldDB" id="A0A942YME9"/>
<evidence type="ECO:0000256" key="7">
    <source>
        <dbReference type="ARBA" id="ARBA00023136"/>
    </source>
</evidence>
<keyword evidence="8" id="KW-0812">Transmembrane</keyword>
<keyword evidence="6" id="KW-1278">Translocase</keyword>
<keyword evidence="2" id="KW-0813">Transport</keyword>
<evidence type="ECO:0000313" key="10">
    <source>
        <dbReference type="EMBL" id="MBS4200630.1"/>
    </source>
</evidence>
<keyword evidence="4" id="KW-0547">Nucleotide-binding</keyword>
<comment type="caution">
    <text evidence="10">The sequence shown here is derived from an EMBL/GenBank/DDBJ whole genome shotgun (WGS) entry which is preliminary data.</text>
</comment>
<dbReference type="PROSITE" id="PS50893">
    <property type="entry name" value="ABC_TRANSPORTER_2"/>
    <property type="match status" value="1"/>
</dbReference>
<keyword evidence="5 10" id="KW-0067">ATP-binding</keyword>
<proteinExistence type="inferred from homology"/>
<reference evidence="10 11" key="1">
    <citation type="submission" date="2021-05" db="EMBL/GenBank/DDBJ databases">
        <title>Novel Bacillus species.</title>
        <authorList>
            <person name="Liu G."/>
        </authorList>
    </citation>
    <scope>NUCLEOTIDE SEQUENCE [LARGE SCALE GENOMIC DNA]</scope>
    <source>
        <strain evidence="10 11">FJAT-49732</strain>
    </source>
</reference>
<keyword evidence="8" id="KW-1133">Transmembrane helix</keyword>
<evidence type="ECO:0000256" key="1">
    <source>
        <dbReference type="ARBA" id="ARBA00005417"/>
    </source>
</evidence>
<keyword evidence="11" id="KW-1185">Reference proteome</keyword>
<dbReference type="RefSeq" id="WP_213111189.1">
    <property type="nucleotide sequence ID" value="NZ_JAGYPJ010000001.1"/>
</dbReference>
<dbReference type="PANTHER" id="PTHR46743">
    <property type="entry name" value="TEICHOIC ACIDS EXPORT ATP-BINDING PROTEIN TAGH"/>
    <property type="match status" value="1"/>
</dbReference>
<dbReference type="GO" id="GO:0005524">
    <property type="term" value="F:ATP binding"/>
    <property type="evidence" value="ECO:0007669"/>
    <property type="project" value="UniProtKB-KW"/>
</dbReference>
<accession>A0A942YME9</accession>
<keyword evidence="3" id="KW-1003">Cell membrane</keyword>
<dbReference type="SUPFAM" id="SSF52540">
    <property type="entry name" value="P-loop containing nucleoside triphosphate hydrolases"/>
    <property type="match status" value="1"/>
</dbReference>
<dbReference type="InterPro" id="IPR027417">
    <property type="entry name" value="P-loop_NTPase"/>
</dbReference>
<dbReference type="GO" id="GO:0016020">
    <property type="term" value="C:membrane"/>
    <property type="evidence" value="ECO:0007669"/>
    <property type="project" value="InterPro"/>
</dbReference>